<sequence length="313" mass="34900">MQKQAFQLHEKAVNRQNEFNNEINNLNKTNLRRKSATNENADLAQTFVNQTQKPYQQEQRYAAHISLSGRQSTASCESGNSGSLDTENRQMIDQARYKHNQQRNKFKEAIDYLDHIFEDFQRESDLNQQQKEEIKLEQNKQMPQKRLEVVSSVRPGNVKSAKEAFEKVAAALANERSSNSKLKIPVIPPQSIVAENGSNKNNLEEEEISVAETIVLPSKNTSDRLDFTRNWLTSGGSDMSGWAESGGGGENSVPKPYSAKGGTIQDVKDWDEHSLGIAVVPAAVRPQPFRPQLGILPASLGVSGQMHKAPSIE</sequence>
<reference evidence="4" key="1">
    <citation type="submission" date="2022-11" db="UniProtKB">
        <authorList>
            <consortium name="WormBaseParasite"/>
        </authorList>
    </citation>
    <scope>IDENTIFICATION</scope>
</reference>
<feature type="coiled-coil region" evidence="1">
    <location>
        <begin position="9"/>
        <end position="46"/>
    </location>
</feature>
<dbReference type="WBParaSite" id="scaffold4834_cov254.g8733">
    <property type="protein sequence ID" value="scaffold4834_cov254.g8733"/>
    <property type="gene ID" value="scaffold4834_cov254.g8733"/>
</dbReference>
<evidence type="ECO:0000313" key="3">
    <source>
        <dbReference type="Proteomes" id="UP000887561"/>
    </source>
</evidence>
<feature type="compositionally biased region" description="Polar residues" evidence="2">
    <location>
        <begin position="68"/>
        <end position="86"/>
    </location>
</feature>
<evidence type="ECO:0000256" key="1">
    <source>
        <dbReference type="SAM" id="Coils"/>
    </source>
</evidence>
<evidence type="ECO:0000256" key="2">
    <source>
        <dbReference type="SAM" id="MobiDB-lite"/>
    </source>
</evidence>
<feature type="region of interest" description="Disordered" evidence="2">
    <location>
        <begin position="238"/>
        <end position="263"/>
    </location>
</feature>
<keyword evidence="1" id="KW-0175">Coiled coil</keyword>
<evidence type="ECO:0000313" key="4">
    <source>
        <dbReference type="WBParaSite" id="scaffold4834_cov254.g8733"/>
    </source>
</evidence>
<dbReference type="Proteomes" id="UP000887561">
    <property type="component" value="Unplaced"/>
</dbReference>
<accession>A0A915MSY6</accession>
<proteinExistence type="predicted"/>
<dbReference type="AlphaFoldDB" id="A0A915MSY6"/>
<name>A0A915MSY6_MELJA</name>
<protein>
    <submittedName>
        <fullName evidence="4">Uncharacterized protein</fullName>
    </submittedName>
</protein>
<organism evidence="3 4">
    <name type="scientific">Meloidogyne javanica</name>
    <name type="common">Root-knot nematode worm</name>
    <dbReference type="NCBI Taxonomy" id="6303"/>
    <lineage>
        <taxon>Eukaryota</taxon>
        <taxon>Metazoa</taxon>
        <taxon>Ecdysozoa</taxon>
        <taxon>Nematoda</taxon>
        <taxon>Chromadorea</taxon>
        <taxon>Rhabditida</taxon>
        <taxon>Tylenchina</taxon>
        <taxon>Tylenchomorpha</taxon>
        <taxon>Tylenchoidea</taxon>
        <taxon>Meloidogynidae</taxon>
        <taxon>Meloidogyninae</taxon>
        <taxon>Meloidogyne</taxon>
        <taxon>Meloidogyne incognita group</taxon>
    </lineage>
</organism>
<feature type="region of interest" description="Disordered" evidence="2">
    <location>
        <begin position="66"/>
        <end position="86"/>
    </location>
</feature>
<keyword evidence="3" id="KW-1185">Reference proteome</keyword>